<evidence type="ECO:0000313" key="3">
    <source>
        <dbReference type="Proteomes" id="UP001500403"/>
    </source>
</evidence>
<feature type="transmembrane region" description="Helical" evidence="1">
    <location>
        <begin position="57"/>
        <end position="74"/>
    </location>
</feature>
<keyword evidence="1" id="KW-0472">Membrane</keyword>
<gene>
    <name evidence="2" type="ORF">GCM10010446_65920</name>
</gene>
<evidence type="ECO:0000256" key="1">
    <source>
        <dbReference type="SAM" id="Phobius"/>
    </source>
</evidence>
<keyword evidence="3" id="KW-1185">Reference proteome</keyword>
<sequence>MKTSLLAAIDTAAAHTIAAPAAPAGTGGSVPISVLLIIVLGIWAWQMHKHGKDTKKLHLLPGFVCLGLGLSLSGTQLGTMIGTLFGSVGTMLATFVGNA</sequence>
<comment type="caution">
    <text evidence="2">The sequence shown here is derived from an EMBL/GenBank/DDBJ whole genome shotgun (WGS) entry which is preliminary data.</text>
</comment>
<name>A0ABP6K7Z0_9ACTN</name>
<proteinExistence type="predicted"/>
<dbReference type="EMBL" id="BAAAUD010000107">
    <property type="protein sequence ID" value="GAA2972156.1"/>
    <property type="molecule type" value="Genomic_DNA"/>
</dbReference>
<organism evidence="2 3">
    <name type="scientific">Streptomyces enissocaesilis</name>
    <dbReference type="NCBI Taxonomy" id="332589"/>
    <lineage>
        <taxon>Bacteria</taxon>
        <taxon>Bacillati</taxon>
        <taxon>Actinomycetota</taxon>
        <taxon>Actinomycetes</taxon>
        <taxon>Kitasatosporales</taxon>
        <taxon>Streptomycetaceae</taxon>
        <taxon>Streptomyces</taxon>
        <taxon>Streptomyces rochei group</taxon>
    </lineage>
</organism>
<accession>A0ABP6K7Z0</accession>
<dbReference type="RefSeq" id="WP_344500490.1">
    <property type="nucleotide sequence ID" value="NZ_BAAAUD010000107.1"/>
</dbReference>
<evidence type="ECO:0000313" key="2">
    <source>
        <dbReference type="EMBL" id="GAA2972156.1"/>
    </source>
</evidence>
<keyword evidence="1" id="KW-0812">Transmembrane</keyword>
<reference evidence="3" key="1">
    <citation type="journal article" date="2019" name="Int. J. Syst. Evol. Microbiol.">
        <title>The Global Catalogue of Microorganisms (GCM) 10K type strain sequencing project: providing services to taxonomists for standard genome sequencing and annotation.</title>
        <authorList>
            <consortium name="The Broad Institute Genomics Platform"/>
            <consortium name="The Broad Institute Genome Sequencing Center for Infectious Disease"/>
            <person name="Wu L."/>
            <person name="Ma J."/>
        </authorList>
    </citation>
    <scope>NUCLEOTIDE SEQUENCE [LARGE SCALE GENOMIC DNA]</scope>
    <source>
        <strain evidence="3">JCM 9088</strain>
    </source>
</reference>
<dbReference type="Proteomes" id="UP001500403">
    <property type="component" value="Unassembled WGS sequence"/>
</dbReference>
<protein>
    <submittedName>
        <fullName evidence="2">Uncharacterized protein</fullName>
    </submittedName>
</protein>
<feature type="transmembrane region" description="Helical" evidence="1">
    <location>
        <begin position="28"/>
        <end position="45"/>
    </location>
</feature>
<keyword evidence="1" id="KW-1133">Transmembrane helix</keyword>